<evidence type="ECO:0000256" key="1">
    <source>
        <dbReference type="SAM" id="Phobius"/>
    </source>
</evidence>
<dbReference type="RefSeq" id="WP_386402685.1">
    <property type="nucleotide sequence ID" value="NZ_JBHTJH010000002.1"/>
</dbReference>
<keyword evidence="1" id="KW-1133">Transmembrane helix</keyword>
<gene>
    <name evidence="2" type="ORF">ACFQ1M_01285</name>
</gene>
<organism evidence="2 3">
    <name type="scientific">Sungkyunkwania multivorans</name>
    <dbReference type="NCBI Taxonomy" id="1173618"/>
    <lineage>
        <taxon>Bacteria</taxon>
        <taxon>Pseudomonadati</taxon>
        <taxon>Bacteroidota</taxon>
        <taxon>Flavobacteriia</taxon>
        <taxon>Flavobacteriales</taxon>
        <taxon>Flavobacteriaceae</taxon>
        <taxon>Sungkyunkwania</taxon>
    </lineage>
</organism>
<proteinExistence type="predicted"/>
<name>A0ABW3CST4_9FLAO</name>
<keyword evidence="1" id="KW-0472">Membrane</keyword>
<sequence>MKKMIEKYDGKKYTLKEYLPVIFLFISLIVFAIYTVVKKGDFEDIYLSTTFDENVVDIFEEKGNTYLLLTNKKNRYKIENSRNYAYEPAFFYDFIKKNDRVIKNQCSDTIYVERNSRKYHFLIESTSYNREGKSKEFIQKYLNERPIMNERNDCN</sequence>
<accession>A0ABW3CST4</accession>
<reference evidence="3" key="1">
    <citation type="journal article" date="2019" name="Int. J. Syst. Evol. Microbiol.">
        <title>The Global Catalogue of Microorganisms (GCM) 10K type strain sequencing project: providing services to taxonomists for standard genome sequencing and annotation.</title>
        <authorList>
            <consortium name="The Broad Institute Genomics Platform"/>
            <consortium name="The Broad Institute Genome Sequencing Center for Infectious Disease"/>
            <person name="Wu L."/>
            <person name="Ma J."/>
        </authorList>
    </citation>
    <scope>NUCLEOTIDE SEQUENCE [LARGE SCALE GENOMIC DNA]</scope>
    <source>
        <strain evidence="3">CCUG 62952</strain>
    </source>
</reference>
<evidence type="ECO:0000313" key="2">
    <source>
        <dbReference type="EMBL" id="MFD0860825.1"/>
    </source>
</evidence>
<keyword evidence="1" id="KW-0812">Transmembrane</keyword>
<comment type="caution">
    <text evidence="2">The sequence shown here is derived from an EMBL/GenBank/DDBJ whole genome shotgun (WGS) entry which is preliminary data.</text>
</comment>
<keyword evidence="3" id="KW-1185">Reference proteome</keyword>
<protein>
    <submittedName>
        <fullName evidence="2">Uncharacterized protein</fullName>
    </submittedName>
</protein>
<dbReference type="Proteomes" id="UP001596978">
    <property type="component" value="Unassembled WGS sequence"/>
</dbReference>
<evidence type="ECO:0000313" key="3">
    <source>
        <dbReference type="Proteomes" id="UP001596978"/>
    </source>
</evidence>
<dbReference type="EMBL" id="JBHTJH010000002">
    <property type="protein sequence ID" value="MFD0860825.1"/>
    <property type="molecule type" value="Genomic_DNA"/>
</dbReference>
<feature type="transmembrane region" description="Helical" evidence="1">
    <location>
        <begin position="18"/>
        <end position="37"/>
    </location>
</feature>